<sequence>MRSTASFESLDSLLLELKNIETISFVSLPSEIHDEIATYLPAFDIGLLSMTCRTLRKRLGPSNQHLWYREILNAGENHATPQNLLYPDYDGRLGSRFRPFSPSIDYWAYVLKILAAGSQLACGRCLSGGDNYAYGYYDHDSTTCGYVSFGFVYSSLVKTYCEGCFEESFHPTSSVSGIYPELHIPPNVQVWVGKPDYTIRDSITKYSKNPKSNYTRKSTVRRLIREQIGSVSDAKTQPSRFRVAWMIEMGKIADLLDQSIGAIVEEYTRSFKRFHPIIEPGRLDNCLWRFIVSDFRNIGTRNKSSSNIPLPEDTSDVIRSIGEYLEKIGRNPDAEDGCRLMAALRADEYLMRLFGARDGEPLDVVKIYHPEFLMDHMVDWGVGVTSWMSVFSAAFLGSSSTSIRDICCYWCLQADSKKQQVYKGVASKPTVVIPASSLIVHILQCHPDSLGKRPMDPIGNNWDISPGFIPRDPTRWKYPLEDFPNKTQNFLGYPNPMNRASDLFYR</sequence>
<dbReference type="SUPFAM" id="SSF81383">
    <property type="entry name" value="F-box domain"/>
    <property type="match status" value="1"/>
</dbReference>
<evidence type="ECO:0000313" key="2">
    <source>
        <dbReference type="EMBL" id="KAK6343507.1"/>
    </source>
</evidence>
<organism evidence="2 3">
    <name type="scientific">Orbilia blumenaviensis</name>
    <dbReference type="NCBI Taxonomy" id="1796055"/>
    <lineage>
        <taxon>Eukaryota</taxon>
        <taxon>Fungi</taxon>
        <taxon>Dikarya</taxon>
        <taxon>Ascomycota</taxon>
        <taxon>Pezizomycotina</taxon>
        <taxon>Orbiliomycetes</taxon>
        <taxon>Orbiliales</taxon>
        <taxon>Orbiliaceae</taxon>
        <taxon>Orbilia</taxon>
    </lineage>
</organism>
<proteinExistence type="predicted"/>
<dbReference type="EMBL" id="JAVHNS010000009">
    <property type="protein sequence ID" value="KAK6343507.1"/>
    <property type="molecule type" value="Genomic_DNA"/>
</dbReference>
<reference evidence="2 3" key="1">
    <citation type="submission" date="2019-10" db="EMBL/GenBank/DDBJ databases">
        <authorList>
            <person name="Palmer J.M."/>
        </authorList>
    </citation>
    <scope>NUCLEOTIDE SEQUENCE [LARGE SCALE GENOMIC DNA]</scope>
    <source>
        <strain evidence="2 3">TWF730</strain>
    </source>
</reference>
<accession>A0AAV9UMU8</accession>
<name>A0AAV9UMU8_9PEZI</name>
<evidence type="ECO:0000313" key="3">
    <source>
        <dbReference type="Proteomes" id="UP001373714"/>
    </source>
</evidence>
<comment type="caution">
    <text evidence="2">The sequence shown here is derived from an EMBL/GenBank/DDBJ whole genome shotgun (WGS) entry which is preliminary data.</text>
</comment>
<dbReference type="PROSITE" id="PS50181">
    <property type="entry name" value="FBOX"/>
    <property type="match status" value="1"/>
</dbReference>
<keyword evidence="3" id="KW-1185">Reference proteome</keyword>
<dbReference type="AlphaFoldDB" id="A0AAV9UMU8"/>
<evidence type="ECO:0000259" key="1">
    <source>
        <dbReference type="PROSITE" id="PS50181"/>
    </source>
</evidence>
<feature type="domain" description="F-box" evidence="1">
    <location>
        <begin position="22"/>
        <end position="70"/>
    </location>
</feature>
<dbReference type="Proteomes" id="UP001373714">
    <property type="component" value="Unassembled WGS sequence"/>
</dbReference>
<dbReference type="InterPro" id="IPR001810">
    <property type="entry name" value="F-box_dom"/>
</dbReference>
<protein>
    <recommendedName>
        <fullName evidence="1">F-box domain-containing protein</fullName>
    </recommendedName>
</protein>
<dbReference type="InterPro" id="IPR036047">
    <property type="entry name" value="F-box-like_dom_sf"/>
</dbReference>
<gene>
    <name evidence="2" type="ORF">TWF730_011097</name>
</gene>